<dbReference type="AlphaFoldDB" id="A0A699YG34"/>
<keyword evidence="3" id="KW-1185">Reference proteome</keyword>
<sequence length="72" mass="7838">MAMLECALAVLWPLLTASLNQDGITVCSQFLQYLQGVNNTPPQMKDPASMSFLAKVSKMVNRVQHVLGEATS</sequence>
<keyword evidence="1" id="KW-0732">Signal</keyword>
<comment type="caution">
    <text evidence="2">The sequence shown here is derived from an EMBL/GenBank/DDBJ whole genome shotgun (WGS) entry which is preliminary data.</text>
</comment>
<organism evidence="2 3">
    <name type="scientific">Haematococcus lacustris</name>
    <name type="common">Green alga</name>
    <name type="synonym">Haematococcus pluvialis</name>
    <dbReference type="NCBI Taxonomy" id="44745"/>
    <lineage>
        <taxon>Eukaryota</taxon>
        <taxon>Viridiplantae</taxon>
        <taxon>Chlorophyta</taxon>
        <taxon>core chlorophytes</taxon>
        <taxon>Chlorophyceae</taxon>
        <taxon>CS clade</taxon>
        <taxon>Chlamydomonadales</taxon>
        <taxon>Haematococcaceae</taxon>
        <taxon>Haematococcus</taxon>
    </lineage>
</organism>
<evidence type="ECO:0000313" key="2">
    <source>
        <dbReference type="EMBL" id="GFH09140.1"/>
    </source>
</evidence>
<evidence type="ECO:0000313" key="3">
    <source>
        <dbReference type="Proteomes" id="UP000485058"/>
    </source>
</evidence>
<evidence type="ECO:0000256" key="1">
    <source>
        <dbReference type="SAM" id="SignalP"/>
    </source>
</evidence>
<gene>
    <name evidence="2" type="ORF">HaLaN_04232</name>
</gene>
<protein>
    <submittedName>
        <fullName evidence="2">Uncharacterized protein</fullName>
    </submittedName>
</protein>
<proteinExistence type="predicted"/>
<feature type="signal peptide" evidence="1">
    <location>
        <begin position="1"/>
        <end position="17"/>
    </location>
</feature>
<name>A0A699YG34_HAELA</name>
<reference evidence="2 3" key="1">
    <citation type="submission" date="2020-02" db="EMBL/GenBank/DDBJ databases">
        <title>Draft genome sequence of Haematococcus lacustris strain NIES-144.</title>
        <authorList>
            <person name="Morimoto D."/>
            <person name="Nakagawa S."/>
            <person name="Yoshida T."/>
            <person name="Sawayama S."/>
        </authorList>
    </citation>
    <scope>NUCLEOTIDE SEQUENCE [LARGE SCALE GENOMIC DNA]</scope>
    <source>
        <strain evidence="2 3">NIES-144</strain>
    </source>
</reference>
<dbReference type="Proteomes" id="UP000485058">
    <property type="component" value="Unassembled WGS sequence"/>
</dbReference>
<accession>A0A699YG34</accession>
<dbReference type="EMBL" id="BLLF01000212">
    <property type="protein sequence ID" value="GFH09140.1"/>
    <property type="molecule type" value="Genomic_DNA"/>
</dbReference>
<feature type="chain" id="PRO_5025644615" evidence="1">
    <location>
        <begin position="18"/>
        <end position="72"/>
    </location>
</feature>